<evidence type="ECO:0000256" key="1">
    <source>
        <dbReference type="SAM" id="Phobius"/>
    </source>
</evidence>
<keyword evidence="1" id="KW-0472">Membrane</keyword>
<protein>
    <recommendedName>
        <fullName evidence="5">PA2779 family protein</fullName>
    </recommendedName>
</protein>
<dbReference type="eggNOG" id="ENOG5032Z0E">
    <property type="taxonomic scope" value="Bacteria"/>
</dbReference>
<dbReference type="EMBL" id="CP000267">
    <property type="protein sequence ID" value="ABD70242.1"/>
    <property type="molecule type" value="Genomic_DNA"/>
</dbReference>
<organism evidence="3 4">
    <name type="scientific">Albidiferax ferrireducens (strain ATCC BAA-621 / DSM 15236 / T118)</name>
    <name type="common">Rhodoferax ferrireducens</name>
    <dbReference type="NCBI Taxonomy" id="338969"/>
    <lineage>
        <taxon>Bacteria</taxon>
        <taxon>Pseudomonadati</taxon>
        <taxon>Pseudomonadota</taxon>
        <taxon>Betaproteobacteria</taxon>
        <taxon>Burkholderiales</taxon>
        <taxon>Comamonadaceae</taxon>
        <taxon>Rhodoferax</taxon>
    </lineage>
</organism>
<proteinExistence type="predicted"/>
<dbReference type="OrthoDB" id="7651521at2"/>
<evidence type="ECO:0008006" key="5">
    <source>
        <dbReference type="Google" id="ProtNLM"/>
    </source>
</evidence>
<dbReference type="STRING" id="338969.Rfer_2525"/>
<gene>
    <name evidence="3" type="ordered locus">Rfer_2525</name>
</gene>
<evidence type="ECO:0000313" key="3">
    <source>
        <dbReference type="EMBL" id="ABD70242.1"/>
    </source>
</evidence>
<keyword evidence="1" id="KW-1133">Transmembrane helix</keyword>
<reference evidence="4" key="1">
    <citation type="submission" date="2006-02" db="EMBL/GenBank/DDBJ databases">
        <title>Complete sequence of chromosome of Rhodoferax ferrireducens DSM 15236.</title>
        <authorList>
            <person name="Copeland A."/>
            <person name="Lucas S."/>
            <person name="Lapidus A."/>
            <person name="Barry K."/>
            <person name="Detter J.C."/>
            <person name="Glavina del Rio T."/>
            <person name="Hammon N."/>
            <person name="Israni S."/>
            <person name="Pitluck S."/>
            <person name="Brettin T."/>
            <person name="Bruce D."/>
            <person name="Han C."/>
            <person name="Tapia R."/>
            <person name="Gilna P."/>
            <person name="Kiss H."/>
            <person name="Schmutz J."/>
            <person name="Larimer F."/>
            <person name="Land M."/>
            <person name="Kyrpides N."/>
            <person name="Ivanova N."/>
            <person name="Richardson P."/>
        </authorList>
    </citation>
    <scope>NUCLEOTIDE SEQUENCE [LARGE SCALE GENOMIC DNA]</scope>
    <source>
        <strain evidence="4">ATCC BAA-621 / DSM 15236 / T118</strain>
    </source>
</reference>
<dbReference type="InterPro" id="IPR016924">
    <property type="entry name" value="UCP029543"/>
</dbReference>
<name>Q21VG1_ALBFT</name>
<dbReference type="NCBIfam" id="NF033919">
    <property type="entry name" value="PA2779_fam"/>
    <property type="match status" value="1"/>
</dbReference>
<feature type="transmembrane region" description="Helical" evidence="1">
    <location>
        <begin position="99"/>
        <end position="119"/>
    </location>
</feature>
<dbReference type="Pfam" id="PF20332">
    <property type="entry name" value="DUF6627"/>
    <property type="match status" value="1"/>
</dbReference>
<evidence type="ECO:0000313" key="4">
    <source>
        <dbReference type="Proteomes" id="UP000008332"/>
    </source>
</evidence>
<keyword evidence="1" id="KW-0812">Transmembrane</keyword>
<keyword evidence="4" id="KW-1185">Reference proteome</keyword>
<sequence length="129" mass="13636">MKSFKQIVSTCLIVCITAAGFPLAAQARIVATEEITAPAQASTSRDTVNRFLARDDVRQAILGQGVSPQAAAERVAAMSDSEVAQLAGRIEQAPAGGDVLGILFTVFIVLLVTDIMGLTKVFPFTRSVR</sequence>
<feature type="chain" id="PRO_5004200699" description="PA2779 family protein" evidence="2">
    <location>
        <begin position="28"/>
        <end position="129"/>
    </location>
</feature>
<dbReference type="Proteomes" id="UP000008332">
    <property type="component" value="Chromosome"/>
</dbReference>
<dbReference type="RefSeq" id="WP_011464810.1">
    <property type="nucleotide sequence ID" value="NC_007908.1"/>
</dbReference>
<feature type="signal peptide" evidence="2">
    <location>
        <begin position="1"/>
        <end position="27"/>
    </location>
</feature>
<dbReference type="PIRSF" id="PIRSF029543">
    <property type="entry name" value="UCP029543"/>
    <property type="match status" value="1"/>
</dbReference>
<dbReference type="InterPro" id="IPR046735">
    <property type="entry name" value="PA2779-like"/>
</dbReference>
<dbReference type="AlphaFoldDB" id="Q21VG1"/>
<dbReference type="KEGG" id="rfr:Rfer_2525"/>
<keyword evidence="2" id="KW-0732">Signal</keyword>
<accession>Q21VG1</accession>
<evidence type="ECO:0000256" key="2">
    <source>
        <dbReference type="SAM" id="SignalP"/>
    </source>
</evidence>
<dbReference type="HOGENOM" id="CLU_146041_0_1_4"/>